<reference evidence="3" key="2">
    <citation type="submission" date="2022-01" db="EMBL/GenBank/DDBJ databases">
        <authorList>
            <person name="Yamashiro T."/>
            <person name="Shiraishi A."/>
            <person name="Satake H."/>
            <person name="Nakayama K."/>
        </authorList>
    </citation>
    <scope>NUCLEOTIDE SEQUENCE</scope>
</reference>
<dbReference type="InterPro" id="IPR032675">
    <property type="entry name" value="LRR_dom_sf"/>
</dbReference>
<reference evidence="3" key="1">
    <citation type="journal article" date="2022" name="Int. J. Mol. Sci.">
        <title>Draft Genome of Tanacetum Coccineum: Genomic Comparison of Closely Related Tanacetum-Family Plants.</title>
        <authorList>
            <person name="Yamashiro T."/>
            <person name="Shiraishi A."/>
            <person name="Nakayama K."/>
            <person name="Satake H."/>
        </authorList>
    </citation>
    <scope>NUCLEOTIDE SEQUENCE</scope>
</reference>
<evidence type="ECO:0000313" key="4">
    <source>
        <dbReference type="Proteomes" id="UP001151760"/>
    </source>
</evidence>
<dbReference type="Proteomes" id="UP001151760">
    <property type="component" value="Unassembled WGS sequence"/>
</dbReference>
<accession>A0ABQ5D0S2</accession>
<protein>
    <submittedName>
        <fullName evidence="3">Leucine-rich repeat transmembrane protein kinase protein</fullName>
    </submittedName>
</protein>
<dbReference type="GO" id="GO:0016301">
    <property type="term" value="F:kinase activity"/>
    <property type="evidence" value="ECO:0007669"/>
    <property type="project" value="UniProtKB-KW"/>
</dbReference>
<keyword evidence="3" id="KW-0812">Transmembrane</keyword>
<dbReference type="PANTHER" id="PTHR45631:SF202">
    <property type="entry name" value="SENESCENCE-INDUCED RECEPTOR-LIKE SERINE_THREONINE-PROTEIN KINASE"/>
    <property type="match status" value="1"/>
</dbReference>
<comment type="caution">
    <text evidence="3">The sequence shown here is derived from an EMBL/GenBank/DDBJ whole genome shotgun (WGS) entry which is preliminary data.</text>
</comment>
<gene>
    <name evidence="3" type="ORF">Tco_0923022</name>
</gene>
<keyword evidence="4" id="KW-1185">Reference proteome</keyword>
<dbReference type="Gene3D" id="3.80.10.10">
    <property type="entry name" value="Ribonuclease Inhibitor"/>
    <property type="match status" value="1"/>
</dbReference>
<dbReference type="SUPFAM" id="SSF52058">
    <property type="entry name" value="L domain-like"/>
    <property type="match status" value="1"/>
</dbReference>
<keyword evidence="3" id="KW-0472">Membrane</keyword>
<name>A0ABQ5D0S2_9ASTR</name>
<keyword evidence="3" id="KW-0418">Kinase</keyword>
<evidence type="ECO:0000256" key="1">
    <source>
        <dbReference type="ARBA" id="ARBA00004167"/>
    </source>
</evidence>
<dbReference type="InterPro" id="IPR024788">
    <property type="entry name" value="Malectin-like_Carb-bd_dom"/>
</dbReference>
<dbReference type="PANTHER" id="PTHR45631">
    <property type="entry name" value="OS07G0107800 PROTEIN-RELATED"/>
    <property type="match status" value="1"/>
</dbReference>
<feature type="domain" description="Malectin-like" evidence="2">
    <location>
        <begin position="54"/>
        <end position="254"/>
    </location>
</feature>
<evidence type="ECO:0000313" key="3">
    <source>
        <dbReference type="EMBL" id="GJT32603.1"/>
    </source>
</evidence>
<evidence type="ECO:0000259" key="2">
    <source>
        <dbReference type="Pfam" id="PF12819"/>
    </source>
</evidence>
<dbReference type="Pfam" id="PF12819">
    <property type="entry name" value="Malectin_like"/>
    <property type="match status" value="1"/>
</dbReference>
<proteinExistence type="predicted"/>
<sequence length="411" mass="47706">MINYISDADFIKKGEIQNILPVYNEFDVDTPLTTLTSFPQKTRNFYTLKPTQGKGRGTPFISAIELRLLENDMYKEIDSGSLNLFVRVNFRSPFSTVRSTNFTFLDSQLRYNSDKYDRIWDPIIWPNSTILNTFDKVYSGIFTTIDPPSEVMSDAISPKNPKESLTINWNNINDRFFMYMHFAKIEILKRNQKREFNIYLNDRHLYRPFSPLNHTTVTIYNIEPETATPPYMLEINRTKNSTLPPIINAFELYTLKQIPQRQTDDRVAAAIWGIKSTYRITRHWQGDPCAPQEFVWDGIGCSYNGTDYLTIVLLNLSMSGLNGVIDPGIANLTMMHTLDLSNNNLTGVVPNFLSELNFLKVLPRLIVPFLRIPISFPNTIEGSDEREKVVVKDEKCYGEDERRRERMREEK</sequence>
<keyword evidence="3" id="KW-0808">Transferase</keyword>
<organism evidence="3 4">
    <name type="scientific">Tanacetum coccineum</name>
    <dbReference type="NCBI Taxonomy" id="301880"/>
    <lineage>
        <taxon>Eukaryota</taxon>
        <taxon>Viridiplantae</taxon>
        <taxon>Streptophyta</taxon>
        <taxon>Embryophyta</taxon>
        <taxon>Tracheophyta</taxon>
        <taxon>Spermatophyta</taxon>
        <taxon>Magnoliopsida</taxon>
        <taxon>eudicotyledons</taxon>
        <taxon>Gunneridae</taxon>
        <taxon>Pentapetalae</taxon>
        <taxon>asterids</taxon>
        <taxon>campanulids</taxon>
        <taxon>Asterales</taxon>
        <taxon>Asteraceae</taxon>
        <taxon>Asteroideae</taxon>
        <taxon>Anthemideae</taxon>
        <taxon>Anthemidinae</taxon>
        <taxon>Tanacetum</taxon>
    </lineage>
</organism>
<dbReference type="EMBL" id="BQNB010014805">
    <property type="protein sequence ID" value="GJT32603.1"/>
    <property type="molecule type" value="Genomic_DNA"/>
</dbReference>
<comment type="subcellular location">
    <subcellularLocation>
        <location evidence="1">Membrane</location>
        <topology evidence="1">Single-pass membrane protein</topology>
    </subcellularLocation>
</comment>